<keyword evidence="2" id="KW-1185">Reference proteome</keyword>
<protein>
    <submittedName>
        <fullName evidence="1">Uncharacterized protein</fullName>
    </submittedName>
</protein>
<dbReference type="Proteomes" id="UP000324222">
    <property type="component" value="Unassembled WGS sequence"/>
</dbReference>
<reference evidence="1 2" key="1">
    <citation type="submission" date="2019-05" db="EMBL/GenBank/DDBJ databases">
        <title>Another draft genome of Portunus trituberculatus and its Hox gene families provides insights of decapod evolution.</title>
        <authorList>
            <person name="Jeong J.-H."/>
            <person name="Song I."/>
            <person name="Kim S."/>
            <person name="Choi T."/>
            <person name="Kim D."/>
            <person name="Ryu S."/>
            <person name="Kim W."/>
        </authorList>
    </citation>
    <scope>NUCLEOTIDE SEQUENCE [LARGE SCALE GENOMIC DNA]</scope>
    <source>
        <tissue evidence="1">Muscle</tissue>
    </source>
</reference>
<dbReference type="AlphaFoldDB" id="A0A5B7K0Z0"/>
<evidence type="ECO:0000313" key="1">
    <source>
        <dbReference type="EMBL" id="MPC98264.1"/>
    </source>
</evidence>
<accession>A0A5B7K0Z0</accession>
<sequence>MTAPPVLPRLAIAPFPHLLSSLSLTSSHLPILLSLHMATSRLQLSYRFSCQAFQEAPGYESWNVRGEQNRDMVWKQTVN</sequence>
<comment type="caution">
    <text evidence="1">The sequence shown here is derived from an EMBL/GenBank/DDBJ whole genome shotgun (WGS) entry which is preliminary data.</text>
</comment>
<evidence type="ECO:0000313" key="2">
    <source>
        <dbReference type="Proteomes" id="UP000324222"/>
    </source>
</evidence>
<name>A0A5B7K0Z0_PORTR</name>
<organism evidence="1 2">
    <name type="scientific">Portunus trituberculatus</name>
    <name type="common">Swimming crab</name>
    <name type="synonym">Neptunus trituberculatus</name>
    <dbReference type="NCBI Taxonomy" id="210409"/>
    <lineage>
        <taxon>Eukaryota</taxon>
        <taxon>Metazoa</taxon>
        <taxon>Ecdysozoa</taxon>
        <taxon>Arthropoda</taxon>
        <taxon>Crustacea</taxon>
        <taxon>Multicrustacea</taxon>
        <taxon>Malacostraca</taxon>
        <taxon>Eumalacostraca</taxon>
        <taxon>Eucarida</taxon>
        <taxon>Decapoda</taxon>
        <taxon>Pleocyemata</taxon>
        <taxon>Brachyura</taxon>
        <taxon>Eubrachyura</taxon>
        <taxon>Portunoidea</taxon>
        <taxon>Portunidae</taxon>
        <taxon>Portuninae</taxon>
        <taxon>Portunus</taxon>
    </lineage>
</organism>
<gene>
    <name evidence="1" type="ORF">E2C01_093625</name>
</gene>
<dbReference type="EMBL" id="VSRR010113331">
    <property type="protein sequence ID" value="MPC98264.1"/>
    <property type="molecule type" value="Genomic_DNA"/>
</dbReference>
<proteinExistence type="predicted"/>